<sequence length="92" mass="10809">MDVPLFMRSLDLDAMHAPKFSEYVNIGRGVQDRNERGSKKSVIAIIRSYTNFREVDYVVYESEPQTFYAKCKTYRRGCDWFIRASLIQKKAC</sequence>
<evidence type="ECO:0008006" key="3">
    <source>
        <dbReference type="Google" id="ProtNLM"/>
    </source>
</evidence>
<dbReference type="AlphaFoldDB" id="A0A444ZP87"/>
<dbReference type="Proteomes" id="UP000289738">
    <property type="component" value="Chromosome B04"/>
</dbReference>
<gene>
    <name evidence="1" type="ORF">Ahy_B04g072912</name>
</gene>
<organism evidence="1 2">
    <name type="scientific">Arachis hypogaea</name>
    <name type="common">Peanut</name>
    <dbReference type="NCBI Taxonomy" id="3818"/>
    <lineage>
        <taxon>Eukaryota</taxon>
        <taxon>Viridiplantae</taxon>
        <taxon>Streptophyta</taxon>
        <taxon>Embryophyta</taxon>
        <taxon>Tracheophyta</taxon>
        <taxon>Spermatophyta</taxon>
        <taxon>Magnoliopsida</taxon>
        <taxon>eudicotyledons</taxon>
        <taxon>Gunneridae</taxon>
        <taxon>Pentapetalae</taxon>
        <taxon>rosids</taxon>
        <taxon>fabids</taxon>
        <taxon>Fabales</taxon>
        <taxon>Fabaceae</taxon>
        <taxon>Papilionoideae</taxon>
        <taxon>50 kb inversion clade</taxon>
        <taxon>dalbergioids sensu lato</taxon>
        <taxon>Dalbergieae</taxon>
        <taxon>Pterocarpus clade</taxon>
        <taxon>Arachis</taxon>
    </lineage>
</organism>
<name>A0A444ZP87_ARAHY</name>
<reference evidence="1 2" key="1">
    <citation type="submission" date="2019-01" db="EMBL/GenBank/DDBJ databases">
        <title>Sequencing of cultivated peanut Arachis hypogaea provides insights into genome evolution and oil improvement.</title>
        <authorList>
            <person name="Chen X."/>
        </authorList>
    </citation>
    <scope>NUCLEOTIDE SEQUENCE [LARGE SCALE GENOMIC DNA]</scope>
    <source>
        <strain evidence="2">cv. Fuhuasheng</strain>
        <tissue evidence="1">Leaves</tissue>
    </source>
</reference>
<comment type="caution">
    <text evidence="1">The sequence shown here is derived from an EMBL/GenBank/DDBJ whole genome shotgun (WGS) entry which is preliminary data.</text>
</comment>
<protein>
    <recommendedName>
        <fullName evidence="3">Transposase MuDR plant domain-containing protein</fullName>
    </recommendedName>
</protein>
<evidence type="ECO:0000313" key="1">
    <source>
        <dbReference type="EMBL" id="RYR15944.1"/>
    </source>
</evidence>
<keyword evidence="2" id="KW-1185">Reference proteome</keyword>
<evidence type="ECO:0000313" key="2">
    <source>
        <dbReference type="Proteomes" id="UP000289738"/>
    </source>
</evidence>
<dbReference type="EMBL" id="SDMP01000014">
    <property type="protein sequence ID" value="RYR15944.1"/>
    <property type="molecule type" value="Genomic_DNA"/>
</dbReference>
<proteinExistence type="predicted"/>
<accession>A0A444ZP87</accession>